<evidence type="ECO:0000259" key="8">
    <source>
        <dbReference type="PROSITE" id="PS50928"/>
    </source>
</evidence>
<feature type="transmembrane region" description="Helical" evidence="7">
    <location>
        <begin position="229"/>
        <end position="249"/>
    </location>
</feature>
<proteinExistence type="inferred from homology"/>
<comment type="similarity">
    <text evidence="7">Belongs to the binding-protein-dependent transport system permease family.</text>
</comment>
<feature type="transmembrane region" description="Helical" evidence="7">
    <location>
        <begin position="81"/>
        <end position="104"/>
    </location>
</feature>
<feature type="transmembrane region" description="Helical" evidence="7">
    <location>
        <begin position="48"/>
        <end position="69"/>
    </location>
</feature>
<dbReference type="PROSITE" id="PS50928">
    <property type="entry name" value="ABC_TM1"/>
    <property type="match status" value="1"/>
</dbReference>
<evidence type="ECO:0000313" key="9">
    <source>
        <dbReference type="EMBL" id="MYD91182.1"/>
    </source>
</evidence>
<protein>
    <submittedName>
        <fullName evidence="9">ABC transporter permease</fullName>
    </submittedName>
</protein>
<accession>A0A6B1DX11</accession>
<gene>
    <name evidence="9" type="ORF">F4Y08_12730</name>
</gene>
<dbReference type="InterPro" id="IPR000515">
    <property type="entry name" value="MetI-like"/>
</dbReference>
<organism evidence="9">
    <name type="scientific">Caldilineaceae bacterium SB0662_bin_9</name>
    <dbReference type="NCBI Taxonomy" id="2605258"/>
    <lineage>
        <taxon>Bacteria</taxon>
        <taxon>Bacillati</taxon>
        <taxon>Chloroflexota</taxon>
        <taxon>Caldilineae</taxon>
        <taxon>Caldilineales</taxon>
        <taxon>Caldilineaceae</taxon>
    </lineage>
</organism>
<evidence type="ECO:0000256" key="4">
    <source>
        <dbReference type="ARBA" id="ARBA00022692"/>
    </source>
</evidence>
<evidence type="ECO:0000256" key="1">
    <source>
        <dbReference type="ARBA" id="ARBA00004651"/>
    </source>
</evidence>
<dbReference type="PANTHER" id="PTHR30465:SF74">
    <property type="entry name" value="OLIGOPEPTIDE TRANSPORT SYSTEM PERMEASE PROTEIN OPPB"/>
    <property type="match status" value="1"/>
</dbReference>
<feature type="non-terminal residue" evidence="9">
    <location>
        <position position="1"/>
    </location>
</feature>
<evidence type="ECO:0000256" key="6">
    <source>
        <dbReference type="ARBA" id="ARBA00023136"/>
    </source>
</evidence>
<dbReference type="SUPFAM" id="SSF161098">
    <property type="entry name" value="MetI-like"/>
    <property type="match status" value="1"/>
</dbReference>
<keyword evidence="3" id="KW-1003">Cell membrane</keyword>
<keyword evidence="6 7" id="KW-0472">Membrane</keyword>
<evidence type="ECO:0000256" key="3">
    <source>
        <dbReference type="ARBA" id="ARBA00022475"/>
    </source>
</evidence>
<dbReference type="EMBL" id="VXPY01000090">
    <property type="protein sequence ID" value="MYD91182.1"/>
    <property type="molecule type" value="Genomic_DNA"/>
</dbReference>
<evidence type="ECO:0000256" key="2">
    <source>
        <dbReference type="ARBA" id="ARBA00022448"/>
    </source>
</evidence>
<comment type="subcellular location">
    <subcellularLocation>
        <location evidence="1 7">Cell membrane</location>
        <topology evidence="1 7">Multi-pass membrane protein</topology>
    </subcellularLocation>
</comment>
<dbReference type="InterPro" id="IPR035906">
    <property type="entry name" value="MetI-like_sf"/>
</dbReference>
<dbReference type="Pfam" id="PF00528">
    <property type="entry name" value="BPD_transp_1"/>
    <property type="match status" value="1"/>
</dbReference>
<name>A0A6B1DX11_9CHLR</name>
<dbReference type="PANTHER" id="PTHR30465">
    <property type="entry name" value="INNER MEMBRANE ABC TRANSPORTER"/>
    <property type="match status" value="1"/>
</dbReference>
<evidence type="ECO:0000256" key="7">
    <source>
        <dbReference type="RuleBase" id="RU363032"/>
    </source>
</evidence>
<feature type="domain" description="ABC transmembrane type-1" evidence="8">
    <location>
        <begin position="42"/>
        <end position="250"/>
    </location>
</feature>
<keyword evidence="5 7" id="KW-1133">Transmembrane helix</keyword>
<evidence type="ECO:0000256" key="5">
    <source>
        <dbReference type="ARBA" id="ARBA00022989"/>
    </source>
</evidence>
<dbReference type="CDD" id="cd06261">
    <property type="entry name" value="TM_PBP2"/>
    <property type="match status" value="1"/>
</dbReference>
<keyword evidence="2 7" id="KW-0813">Transport</keyword>
<keyword evidence="4 7" id="KW-0812">Transmembrane</keyword>
<dbReference type="GO" id="GO:0055085">
    <property type="term" value="P:transmembrane transport"/>
    <property type="evidence" value="ECO:0007669"/>
    <property type="project" value="InterPro"/>
</dbReference>
<reference evidence="9" key="1">
    <citation type="submission" date="2019-09" db="EMBL/GenBank/DDBJ databases">
        <title>Characterisation of the sponge microbiome using genome-centric metagenomics.</title>
        <authorList>
            <person name="Engelberts J.P."/>
            <person name="Robbins S.J."/>
            <person name="De Goeij J.M."/>
            <person name="Aranda M."/>
            <person name="Bell S.C."/>
            <person name="Webster N.S."/>
        </authorList>
    </citation>
    <scope>NUCLEOTIDE SEQUENCE</scope>
    <source>
        <strain evidence="9">SB0662_bin_9</strain>
    </source>
</reference>
<dbReference type="Gene3D" id="1.10.3720.10">
    <property type="entry name" value="MetI-like"/>
    <property type="match status" value="1"/>
</dbReference>
<dbReference type="AlphaFoldDB" id="A0A6B1DX11"/>
<comment type="caution">
    <text evidence="9">The sequence shown here is derived from an EMBL/GenBank/DDBJ whole genome shotgun (WGS) entry which is preliminary data.</text>
</comment>
<sequence>VATRQLTRCPQFRCNRPALRLDFGIPFSNPTSTVTEVILSRWRVTAQVGILTVLFAFGGGILMGVFAAYHQNSLVDNAVTFLAMLGVVIPSFVVALWLILIFAVRLDLVPMRGWSDSGECLIGDVAFCSDWILPVFAYCIGPMGVIGRYTRASVVDVMRQDYTRTARAKGVSERMLMFRHVLRNAQIPMITALATEVPNLMTGSIFIESTFSINGLGKYFVTSVFNRDYPMIMALFLLIAFLWSLTYLLSDLAYTWVDPRVRLGGVQAV</sequence>
<dbReference type="GO" id="GO:0005886">
    <property type="term" value="C:plasma membrane"/>
    <property type="evidence" value="ECO:0007669"/>
    <property type="project" value="UniProtKB-SubCell"/>
</dbReference>